<dbReference type="InterPro" id="IPR016162">
    <property type="entry name" value="Ald_DH_N"/>
</dbReference>
<comment type="caution">
    <text evidence="10">The sequence shown here is derived from an EMBL/GenBank/DDBJ whole genome shotgun (WGS) entry which is preliminary data.</text>
</comment>
<accession>A0A9N9DQR2</accession>
<keyword evidence="3" id="KW-0520">NAD</keyword>
<evidence type="ECO:0000256" key="2">
    <source>
        <dbReference type="ARBA" id="ARBA00023002"/>
    </source>
</evidence>
<sequence>MPLTYTNTAEYSQIIDDLRKSFTNNLTKSLSYRKRQLRQLCKLLEENEDEICDALYKDLRRPKTETMSGEISWCIKESLDAIEYLDDWSKPEYVKVGIAHKLNGCHIRREPAGTVLIIGTWNYPVLLLLAPFIGAISAGCTVILKPSEVPENTSATLTKLISKYLDQNAYRVVNGSSEETMELLQLRFDHIFYTGSGRVGRIIMTEAAKHLTPVTLELGGKSPAIVAKDVDISIVARRLIWGKTFNCGQTCVAPDYIVCERSVQEALVKEFPRVIKEFLGENPQKSKDYSRIINQKQFDRLNNMLKKTNGKIVYGGITDRNELYISPTIVSDVTEDDELMQYEIFGPIFPIMVVNDLEEALEFISSRDIPLAIYPFSASDKTIQYILDNTRSGAAVINDCLMQASVMTLPFGGQGHSGMGSYRGKGSYDVFTHERSVMNTPYFCERFIGFRYPPYTQRNDRIVNWLFFSRWKGRSLFRGVLGAVIVLFLAYYSHKAEKLVGYVKNYFS</sequence>
<dbReference type="OrthoDB" id="440325at2759"/>
<feature type="active site" evidence="5 6">
    <location>
        <position position="217"/>
    </location>
</feature>
<evidence type="ECO:0000256" key="6">
    <source>
        <dbReference type="PROSITE-ProRule" id="PRU10007"/>
    </source>
</evidence>
<dbReference type="AlphaFoldDB" id="A0A9N9DQR2"/>
<evidence type="ECO:0000256" key="5">
    <source>
        <dbReference type="PIRSR" id="PIRSR036492-1"/>
    </source>
</evidence>
<evidence type="ECO:0000313" key="11">
    <source>
        <dbReference type="Proteomes" id="UP000789342"/>
    </source>
</evidence>
<dbReference type="InterPro" id="IPR029510">
    <property type="entry name" value="Ald_DH_CS_GLU"/>
</dbReference>
<evidence type="ECO:0000256" key="8">
    <source>
        <dbReference type="SAM" id="Phobius"/>
    </source>
</evidence>
<protein>
    <recommendedName>
        <fullName evidence="4">Aldehyde dehydrogenase</fullName>
    </recommendedName>
</protein>
<evidence type="ECO:0000256" key="4">
    <source>
        <dbReference type="PIRNR" id="PIRNR036492"/>
    </source>
</evidence>
<feature type="domain" description="Aldehyde dehydrogenase" evidence="9">
    <location>
        <begin position="7"/>
        <end position="436"/>
    </location>
</feature>
<evidence type="ECO:0000313" key="10">
    <source>
        <dbReference type="EMBL" id="CAG8649948.1"/>
    </source>
</evidence>
<reference evidence="10" key="1">
    <citation type="submission" date="2021-06" db="EMBL/GenBank/DDBJ databases">
        <authorList>
            <person name="Kallberg Y."/>
            <person name="Tangrot J."/>
            <person name="Rosling A."/>
        </authorList>
    </citation>
    <scope>NUCLEOTIDE SEQUENCE</scope>
    <source>
        <strain evidence="10">CL551</strain>
    </source>
</reference>
<evidence type="ECO:0000256" key="1">
    <source>
        <dbReference type="ARBA" id="ARBA00009986"/>
    </source>
</evidence>
<feature type="transmembrane region" description="Helical" evidence="8">
    <location>
        <begin position="476"/>
        <end position="494"/>
    </location>
</feature>
<proteinExistence type="inferred from homology"/>
<evidence type="ECO:0000259" key="9">
    <source>
        <dbReference type="Pfam" id="PF00171"/>
    </source>
</evidence>
<keyword evidence="11" id="KW-1185">Reference proteome</keyword>
<organism evidence="10 11">
    <name type="scientific">Acaulospora morrowiae</name>
    <dbReference type="NCBI Taxonomy" id="94023"/>
    <lineage>
        <taxon>Eukaryota</taxon>
        <taxon>Fungi</taxon>
        <taxon>Fungi incertae sedis</taxon>
        <taxon>Mucoromycota</taxon>
        <taxon>Glomeromycotina</taxon>
        <taxon>Glomeromycetes</taxon>
        <taxon>Diversisporales</taxon>
        <taxon>Acaulosporaceae</taxon>
        <taxon>Acaulospora</taxon>
    </lineage>
</organism>
<dbReference type="InterPro" id="IPR016163">
    <property type="entry name" value="Ald_DH_C"/>
</dbReference>
<name>A0A9N9DQR2_9GLOM</name>
<dbReference type="PIRSF" id="PIRSF036492">
    <property type="entry name" value="ALDH"/>
    <property type="match status" value="1"/>
</dbReference>
<dbReference type="FunFam" id="3.40.605.10:FF:000004">
    <property type="entry name" value="Aldehyde dehydrogenase"/>
    <property type="match status" value="1"/>
</dbReference>
<dbReference type="GO" id="GO:0005737">
    <property type="term" value="C:cytoplasm"/>
    <property type="evidence" value="ECO:0007669"/>
    <property type="project" value="TreeGrafter"/>
</dbReference>
<dbReference type="GO" id="GO:0004029">
    <property type="term" value="F:aldehyde dehydrogenase (NAD+) activity"/>
    <property type="evidence" value="ECO:0007669"/>
    <property type="project" value="TreeGrafter"/>
</dbReference>
<keyword evidence="8" id="KW-1133">Transmembrane helix</keyword>
<gene>
    <name evidence="10" type="ORF">AMORRO_LOCUS9916</name>
</gene>
<dbReference type="PROSITE" id="PS00687">
    <property type="entry name" value="ALDEHYDE_DEHYDR_GLU"/>
    <property type="match status" value="1"/>
</dbReference>
<dbReference type="SUPFAM" id="SSF53720">
    <property type="entry name" value="ALDH-like"/>
    <property type="match status" value="1"/>
</dbReference>
<dbReference type="EMBL" id="CAJVPV010010312">
    <property type="protein sequence ID" value="CAG8649948.1"/>
    <property type="molecule type" value="Genomic_DNA"/>
</dbReference>
<keyword evidence="8" id="KW-0812">Transmembrane</keyword>
<evidence type="ECO:0000256" key="3">
    <source>
        <dbReference type="ARBA" id="ARBA00023027"/>
    </source>
</evidence>
<dbReference type="InterPro" id="IPR012394">
    <property type="entry name" value="Aldehyde_DH_NAD(P)"/>
</dbReference>
<dbReference type="Pfam" id="PF00171">
    <property type="entry name" value="Aldedh"/>
    <property type="match status" value="1"/>
</dbReference>
<feature type="active site" evidence="5">
    <location>
        <position position="251"/>
    </location>
</feature>
<keyword evidence="2 4" id="KW-0560">Oxidoreductase</keyword>
<dbReference type="Proteomes" id="UP000789342">
    <property type="component" value="Unassembled WGS sequence"/>
</dbReference>
<evidence type="ECO:0000256" key="7">
    <source>
        <dbReference type="RuleBase" id="RU003345"/>
    </source>
</evidence>
<keyword evidence="8" id="KW-0472">Membrane</keyword>
<dbReference type="GO" id="GO:0006081">
    <property type="term" value="P:aldehyde metabolic process"/>
    <property type="evidence" value="ECO:0007669"/>
    <property type="project" value="InterPro"/>
</dbReference>
<comment type="similarity">
    <text evidence="1 4 7">Belongs to the aldehyde dehydrogenase family.</text>
</comment>
<dbReference type="InterPro" id="IPR016161">
    <property type="entry name" value="Ald_DH/histidinol_DH"/>
</dbReference>
<dbReference type="PANTHER" id="PTHR43570">
    <property type="entry name" value="ALDEHYDE DEHYDROGENASE"/>
    <property type="match status" value="1"/>
</dbReference>
<dbReference type="FunFam" id="3.40.309.10:FF:000025">
    <property type="entry name" value="Aldehyde dehydrogenase"/>
    <property type="match status" value="1"/>
</dbReference>
<dbReference type="Gene3D" id="3.40.605.10">
    <property type="entry name" value="Aldehyde Dehydrogenase, Chain A, domain 1"/>
    <property type="match status" value="1"/>
</dbReference>
<dbReference type="PANTHER" id="PTHR43570:SF16">
    <property type="entry name" value="ALDEHYDE DEHYDROGENASE TYPE III, ISOFORM Q"/>
    <property type="match status" value="1"/>
</dbReference>
<dbReference type="Gene3D" id="3.40.309.10">
    <property type="entry name" value="Aldehyde Dehydrogenase, Chain A, domain 2"/>
    <property type="match status" value="1"/>
</dbReference>
<dbReference type="InterPro" id="IPR015590">
    <property type="entry name" value="Aldehyde_DH_dom"/>
</dbReference>